<dbReference type="Pfam" id="PF01048">
    <property type="entry name" value="PNP_UDP_1"/>
    <property type="match status" value="1"/>
</dbReference>
<dbReference type="Gene3D" id="3.40.50.1580">
    <property type="entry name" value="Nucleoside phosphorylase domain"/>
    <property type="match status" value="1"/>
</dbReference>
<feature type="compositionally biased region" description="Low complexity" evidence="2">
    <location>
        <begin position="156"/>
        <end position="165"/>
    </location>
</feature>
<comment type="caution">
    <text evidence="5">The sequence shown here is derived from an EMBL/GenBank/DDBJ whole genome shotgun (WGS) entry which is preliminary data.</text>
</comment>
<dbReference type="EMBL" id="CALNXI010000034">
    <property type="protein sequence ID" value="CAH3016086.1"/>
    <property type="molecule type" value="Genomic_DNA"/>
</dbReference>
<feature type="compositionally biased region" description="Basic and acidic residues" evidence="2">
    <location>
        <begin position="92"/>
        <end position="103"/>
    </location>
</feature>
<evidence type="ECO:0000313" key="6">
    <source>
        <dbReference type="Proteomes" id="UP001159427"/>
    </source>
</evidence>
<gene>
    <name evidence="5" type="ORF">PEVE_00025251</name>
</gene>
<dbReference type="Pfam" id="PF16095">
    <property type="entry name" value="COR-A"/>
    <property type="match status" value="1"/>
</dbReference>
<dbReference type="InterPro" id="IPR000845">
    <property type="entry name" value="Nucleoside_phosphorylase_d"/>
</dbReference>
<protein>
    <submittedName>
        <fullName evidence="5">Uncharacterized protein</fullName>
    </submittedName>
</protein>
<dbReference type="Gene3D" id="3.30.70.1390">
    <property type="entry name" value="ROC domain from the Parkinson's disease-associated leucine-rich repeat kinase 2"/>
    <property type="match status" value="1"/>
</dbReference>
<dbReference type="SUPFAM" id="SSF52540">
    <property type="entry name" value="P-loop containing nucleoside triphosphate hydrolases"/>
    <property type="match status" value="1"/>
</dbReference>
<evidence type="ECO:0000259" key="4">
    <source>
        <dbReference type="Pfam" id="PF16095"/>
    </source>
</evidence>
<feature type="domain" description="COR" evidence="4">
    <location>
        <begin position="368"/>
        <end position="526"/>
    </location>
</feature>
<feature type="domain" description="Nucleoside phosphorylase" evidence="3">
    <location>
        <begin position="846"/>
        <end position="1035"/>
    </location>
</feature>
<evidence type="ECO:0000256" key="1">
    <source>
        <dbReference type="ARBA" id="ARBA00022737"/>
    </source>
</evidence>
<dbReference type="SUPFAM" id="SSF53167">
    <property type="entry name" value="Purine and uridine phosphorylases"/>
    <property type="match status" value="1"/>
</dbReference>
<dbReference type="InterPro" id="IPR032171">
    <property type="entry name" value="COR-A"/>
</dbReference>
<feature type="region of interest" description="Disordered" evidence="2">
    <location>
        <begin position="74"/>
        <end position="173"/>
    </location>
</feature>
<dbReference type="Gene3D" id="3.90.70.80">
    <property type="match status" value="1"/>
</dbReference>
<dbReference type="InterPro" id="IPR035994">
    <property type="entry name" value="Nucleoside_phosphorylase_sf"/>
</dbReference>
<evidence type="ECO:0000256" key="2">
    <source>
        <dbReference type="SAM" id="MobiDB-lite"/>
    </source>
</evidence>
<feature type="region of interest" description="Disordered" evidence="2">
    <location>
        <begin position="1"/>
        <end position="36"/>
    </location>
</feature>
<sequence length="1290" mass="145403">MIIGQARTGKTSLKKSLKGELFDPDEGSTEGIETDPSYFQVTTDIWRTGRNSEDTETEPEFLFDRQLAQKLFKGLKEKERLGDPSTSGTKPSVKDFQEVEPSVKDFQVVEPSEANSPPTERSEESRSNRFEPSAPSLRTEVSVEPAEPKTSSSVTEQSESDPSPQDSEDHKKVPENVAAWVEKLLKDNKEFMEGDDMYSLIWDFGGQSVFYDTHPIFLTEKAIYILTCDLSCDPESKADTPVKEGRYCEEIRDEFCEKTNFDYLDFWMSSIYSLVSNNTNPQETSSSETLPVVFLACTHADKPYTRKGNPSQKIFGALRKIYGSLLKDVFIVDNTKSGSNDECEDVKKLREAVLSVAAKLPQMEEEIPLKWLRYEKVLYLMRKEGRDKISIEDARKIASEKCGIDGDENFRTVLNFLHDQKVLINFDDSPGLERMVILNPQWLVDVFKEVITFKGFNHNDENVEGLWCEFEESGILKRELLDHVWKRFIDDQNTCESLIEMMEKFSLLCQWPSEGTMERYLVPSMLKSKPTSAFPSPGLETPSLFVKFKSRRLPPAGVPQGREPPGRVPPGLFSRLILLFHHWVQDQVKIKHKNRNQPKPCSNYAMFRIVPEDDISATLLCYSSLIEIVFVLKGDFLDERRLNISHGIHQQLGLILEGMRKEFSWLRNMDYELCVACSVCCGEKGSSSCGPHENRGCDCLHLFSEEELKDPVCDRKDEGESCRVAKEKFHLWFYSQTRSAIGGDNTRKHSLFYSEETPSKESATDPPEVIALQIRKEDLPPTSKDFDDCQIQVDILLLTVMKADASEDCEFLSCLAHLNPGFCRIYHPNLGCAYVGDIGENDLKLNVAVVKCYEGSSSTGGSIFVVIDAVQVLKPKAVFCVGSCSGLNVTRVNLGDVVVSEKLVSYAFSKATENGMEELGVKVPLKRHLSKLILNADNGWKPPLKDPRALEVKIHRGTFLSGPEVISNHQQCNALIERFPEAVAIEREGEGVYAAAHNLDIEWVVIKGISGYADGRNVKDSWRTFASFMAASLTAHILSDTIAFQALPHCGSASRRKIKQHKSGRKSWNQVRKIESDAHLAQGGVIHCALRQIAEMEEGNIHGDNREPSLDLKNVTSERGFEISDNQGGGNCMFFAISEQLELMEGVKLSHKKLRKKVVRYLKENPTLVCTNVEVEPQLQPLDNERFNLRSEVTSPEARLDFKAGGSWSRGVTAFFDVRVTHVSFKCNQGKATSTIFKEQEEEKKRKHQQRVLDVEMGSFTPLVFGTNGGMGADCNFFLKPLAEKLLEKN</sequence>
<dbReference type="InterPro" id="IPR027417">
    <property type="entry name" value="P-loop_NTPase"/>
</dbReference>
<reference evidence="5 6" key="1">
    <citation type="submission" date="2022-05" db="EMBL/GenBank/DDBJ databases">
        <authorList>
            <consortium name="Genoscope - CEA"/>
            <person name="William W."/>
        </authorList>
    </citation>
    <scope>NUCLEOTIDE SEQUENCE [LARGE SCALE GENOMIC DNA]</scope>
</reference>
<dbReference type="Gene3D" id="1.10.10.10">
    <property type="entry name" value="Winged helix-like DNA-binding domain superfamily/Winged helix DNA-binding domain"/>
    <property type="match status" value="1"/>
</dbReference>
<keyword evidence="1" id="KW-0677">Repeat</keyword>
<dbReference type="PANTHER" id="PTHR46832:SF1">
    <property type="entry name" value="5'-METHYLTHIOADENOSINE_S-ADENOSYLHOMOCYSTEINE NUCLEOSIDASE"/>
    <property type="match status" value="1"/>
</dbReference>
<dbReference type="PANTHER" id="PTHR46832">
    <property type="entry name" value="5'-METHYLTHIOADENOSINE/S-ADENOSYLHOMOCYSTEINE NUCLEOSIDASE"/>
    <property type="match status" value="1"/>
</dbReference>
<evidence type="ECO:0000313" key="5">
    <source>
        <dbReference type="EMBL" id="CAH3016086.1"/>
    </source>
</evidence>
<evidence type="ECO:0000259" key="3">
    <source>
        <dbReference type="Pfam" id="PF01048"/>
    </source>
</evidence>
<name>A0ABN8LKA0_9CNID</name>
<dbReference type="InterPro" id="IPR036388">
    <property type="entry name" value="WH-like_DNA-bd_sf"/>
</dbReference>
<accession>A0ABN8LKA0</accession>
<dbReference type="Proteomes" id="UP001159427">
    <property type="component" value="Unassembled WGS sequence"/>
</dbReference>
<organism evidence="5 6">
    <name type="scientific">Porites evermanni</name>
    <dbReference type="NCBI Taxonomy" id="104178"/>
    <lineage>
        <taxon>Eukaryota</taxon>
        <taxon>Metazoa</taxon>
        <taxon>Cnidaria</taxon>
        <taxon>Anthozoa</taxon>
        <taxon>Hexacorallia</taxon>
        <taxon>Scleractinia</taxon>
        <taxon>Fungiina</taxon>
        <taxon>Poritidae</taxon>
        <taxon>Porites</taxon>
    </lineage>
</organism>
<feature type="compositionally biased region" description="Basic and acidic residues" evidence="2">
    <location>
        <begin position="120"/>
        <end position="129"/>
    </location>
</feature>
<keyword evidence="6" id="KW-1185">Reference proteome</keyword>
<proteinExistence type="predicted"/>